<evidence type="ECO:0000259" key="2">
    <source>
        <dbReference type="Pfam" id="PF20736"/>
    </source>
</evidence>
<dbReference type="EMBL" id="CP095073">
    <property type="protein sequence ID" value="UOQ45426.1"/>
    <property type="molecule type" value="Genomic_DNA"/>
</dbReference>
<evidence type="ECO:0000259" key="1">
    <source>
        <dbReference type="Pfam" id="PF07944"/>
    </source>
</evidence>
<name>A0ABY4ELV5_9BACI</name>
<dbReference type="PANTHER" id="PTHR43465:SF2">
    <property type="entry name" value="DUF1680 DOMAIN PROTEIN (AFU_ORTHOLOGUE AFUA_1G08910)"/>
    <property type="match status" value="1"/>
</dbReference>
<dbReference type="PANTHER" id="PTHR43465">
    <property type="entry name" value="DUF1680 DOMAIN PROTEIN (AFU_ORTHOLOGUE AFUA_1G08910)"/>
    <property type="match status" value="1"/>
</dbReference>
<dbReference type="InterPro" id="IPR049046">
    <property type="entry name" value="Beta-AFase-like_GH127_middle"/>
</dbReference>
<evidence type="ECO:0000313" key="4">
    <source>
        <dbReference type="EMBL" id="UOQ45426.1"/>
    </source>
</evidence>
<gene>
    <name evidence="4" type="ORF">MUN89_05625</name>
</gene>
<dbReference type="InterPro" id="IPR012878">
    <property type="entry name" value="Beta-AFase-like_GH127_cat"/>
</dbReference>
<organism evidence="4 5">
    <name type="scientific">Halobacillus salinarum</name>
    <dbReference type="NCBI Taxonomy" id="2932257"/>
    <lineage>
        <taxon>Bacteria</taxon>
        <taxon>Bacillati</taxon>
        <taxon>Bacillota</taxon>
        <taxon>Bacilli</taxon>
        <taxon>Bacillales</taxon>
        <taxon>Bacillaceae</taxon>
        <taxon>Halobacillus</taxon>
    </lineage>
</organism>
<dbReference type="Pfam" id="PF20736">
    <property type="entry name" value="Glyco_hydro127M"/>
    <property type="match status" value="1"/>
</dbReference>
<dbReference type="GO" id="GO:0016787">
    <property type="term" value="F:hydrolase activity"/>
    <property type="evidence" value="ECO:0007669"/>
    <property type="project" value="UniProtKB-KW"/>
</dbReference>
<keyword evidence="5" id="KW-1185">Reference proteome</keyword>
<feature type="domain" description="Non-reducing end beta-L-arabinofuranosidase-like GH127 middle" evidence="2">
    <location>
        <begin position="424"/>
        <end position="520"/>
    </location>
</feature>
<keyword evidence="4" id="KW-0378">Hydrolase</keyword>
<dbReference type="Pfam" id="PF07944">
    <property type="entry name" value="Beta-AFase-like_GH127_cat"/>
    <property type="match status" value="1"/>
</dbReference>
<proteinExistence type="predicted"/>
<dbReference type="InterPro" id="IPR008928">
    <property type="entry name" value="6-hairpin_glycosidase_sf"/>
</dbReference>
<reference evidence="4 5" key="1">
    <citation type="submission" date="2022-04" db="EMBL/GenBank/DDBJ databases">
        <title>Halobacillus sp. isolated from saltern.</title>
        <authorList>
            <person name="Won M."/>
            <person name="Lee C.-M."/>
            <person name="Woen H.-Y."/>
            <person name="Kwon S.-W."/>
        </authorList>
    </citation>
    <scope>NUCLEOTIDE SEQUENCE [LARGE SCALE GENOMIC DNA]</scope>
    <source>
        <strain evidence="4 5">SSBR10-3</strain>
    </source>
</reference>
<evidence type="ECO:0000313" key="5">
    <source>
        <dbReference type="Proteomes" id="UP000831787"/>
    </source>
</evidence>
<evidence type="ECO:0000259" key="3">
    <source>
        <dbReference type="Pfam" id="PF20737"/>
    </source>
</evidence>
<dbReference type="InterPro" id="IPR049174">
    <property type="entry name" value="Beta-AFase-like"/>
</dbReference>
<feature type="domain" description="Non-reducing end beta-L-arabinofuranosidase-like GH127 catalytic" evidence="1">
    <location>
        <begin position="16"/>
        <end position="413"/>
    </location>
</feature>
<accession>A0ABY4ELV5</accession>
<dbReference type="Gene3D" id="1.50.10.20">
    <property type="match status" value="1"/>
</dbReference>
<dbReference type="InterPro" id="IPR049049">
    <property type="entry name" value="Beta-AFase-like_GH127_C"/>
</dbReference>
<dbReference type="SUPFAM" id="SSF48208">
    <property type="entry name" value="Six-hairpin glycosidases"/>
    <property type="match status" value="1"/>
</dbReference>
<dbReference type="Proteomes" id="UP000831787">
    <property type="component" value="Chromosome"/>
</dbReference>
<sequence>MTTKHLNRIYPLSREKVTIHDAFWAPRQEINRTKTIPYQYRQCKRTGRIDAFHLDWTPGKKKPHIFWDSDAAKWIEAASYSLTHHPDSELEVLVDDVIDLIVSAQQDDGYLNIYYTAVEPEKRWTDLEGGHELYCAGHMIEGAVAYYEVTGKRKLLDAVCRYADYIASVFGTEEGKMKGYPGHEEIELALIKLYRVTQNEKYLELSRYFVDERGTSPHYFDMERQARNHEGHLKPVVGHLEGEDVNKYHQSHLPVREQEHAEGHSVRAMYLYSAMADLAYEIGDENLFNTCKRLWSHLVHKRMYITGGIGSSEKNEGFTSDYDLPNETSYAETCAAIGLVFWNHRMVQYECDSKYTDLLERALYNAVLAGVSLDGEKFFYANPLESKGDKHRSEWFDVACCPPNLSRLLASLEEYIYSESDHDLIVHLYVQSRLQTELAGKKVTIEQTSNYPWEPQVDFAIQLQEKARFGLKLRIPNWTSRYRLEVNGEETDEGVTLEHGYVRIERDWQDGDTVSLTMDMPVFRNYAHPAVKDAVGKVALQRGPLIYCLEQADHEASVFAVELPESSDFQVVFEEDVLNGIAAIEAKAYARTSASEELYQTDKSFKETAIKAIPYFAWDNREDGAMVVWMKEY</sequence>
<dbReference type="Pfam" id="PF20737">
    <property type="entry name" value="Glyco_hydro127C"/>
    <property type="match status" value="1"/>
</dbReference>
<protein>
    <submittedName>
        <fullName evidence="4">Glycoside hydrolase family 127 protein</fullName>
    </submittedName>
</protein>
<dbReference type="RefSeq" id="WP_244712144.1">
    <property type="nucleotide sequence ID" value="NZ_CP095073.1"/>
</dbReference>
<feature type="domain" description="Non-reducing end beta-L-arabinofuranosidase-like GH127 C-terminal" evidence="3">
    <location>
        <begin position="525"/>
        <end position="631"/>
    </location>
</feature>